<proteinExistence type="predicted"/>
<dbReference type="PATRIC" id="fig|1423768.4.peg.206"/>
<comment type="caution">
    <text evidence="1">The sequence shown here is derived from an EMBL/GenBank/DDBJ whole genome shotgun (WGS) entry which is preliminary data.</text>
</comment>
<organism evidence="1 2">
    <name type="scientific">Apilactobacillus kunkeei DSM 12361 = ATCC 700308</name>
    <dbReference type="NCBI Taxonomy" id="1423768"/>
    <lineage>
        <taxon>Bacteria</taxon>
        <taxon>Bacillati</taxon>
        <taxon>Bacillota</taxon>
        <taxon>Bacilli</taxon>
        <taxon>Lactobacillales</taxon>
        <taxon>Lactobacillaceae</taxon>
        <taxon>Apilactobacillus</taxon>
    </lineage>
</organism>
<reference evidence="1 2" key="1">
    <citation type="journal article" date="2015" name="Genome Announc.">
        <title>Expanding the biotechnology potential of lactobacilli through comparative genomics of 213 strains and associated genera.</title>
        <authorList>
            <person name="Sun Z."/>
            <person name="Harris H.M."/>
            <person name="McCann A."/>
            <person name="Guo C."/>
            <person name="Argimon S."/>
            <person name="Zhang W."/>
            <person name="Yang X."/>
            <person name="Jeffery I.B."/>
            <person name="Cooney J.C."/>
            <person name="Kagawa T.F."/>
            <person name="Liu W."/>
            <person name="Song Y."/>
            <person name="Salvetti E."/>
            <person name="Wrobel A."/>
            <person name="Rasinkangas P."/>
            <person name="Parkhill J."/>
            <person name="Rea M.C."/>
            <person name="O'Sullivan O."/>
            <person name="Ritari J."/>
            <person name="Douillard F.P."/>
            <person name="Paul Ross R."/>
            <person name="Yang R."/>
            <person name="Briner A.E."/>
            <person name="Felis G.E."/>
            <person name="de Vos W.M."/>
            <person name="Barrangou R."/>
            <person name="Klaenhammer T.R."/>
            <person name="Caufield P.W."/>
            <person name="Cui Y."/>
            <person name="Zhang H."/>
            <person name="O'Toole P.W."/>
        </authorList>
    </citation>
    <scope>NUCLEOTIDE SEQUENCE [LARGE SCALE GENOMIC DNA]</scope>
    <source>
        <strain evidence="1 2">DSM 12361</strain>
    </source>
</reference>
<evidence type="ECO:0000313" key="2">
    <source>
        <dbReference type="Proteomes" id="UP000051794"/>
    </source>
</evidence>
<dbReference type="InterPro" id="IPR007838">
    <property type="entry name" value="Cell_div_ZapA-like"/>
</dbReference>
<name>A0A0R1FTP7_9LACO</name>
<dbReference type="AlphaFoldDB" id="A0A0R1FTP7"/>
<dbReference type="InterPro" id="IPR036192">
    <property type="entry name" value="Cell_div_ZapA-like_sf"/>
</dbReference>
<dbReference type="Proteomes" id="UP000051794">
    <property type="component" value="Unassembled WGS sequence"/>
</dbReference>
<accession>A0A0R1FTP7</accession>
<protein>
    <submittedName>
        <fullName evidence="1">Uncharacterized protein</fullName>
    </submittedName>
</protein>
<dbReference type="SUPFAM" id="SSF102829">
    <property type="entry name" value="Cell division protein ZapA-like"/>
    <property type="match status" value="1"/>
</dbReference>
<dbReference type="EMBL" id="AZCK01000001">
    <property type="protein sequence ID" value="KRK25254.1"/>
    <property type="molecule type" value="Genomic_DNA"/>
</dbReference>
<evidence type="ECO:0000313" key="1">
    <source>
        <dbReference type="EMBL" id="KRK25254.1"/>
    </source>
</evidence>
<gene>
    <name evidence="1" type="ORF">FD43_GL000202</name>
</gene>
<sequence length="57" mass="6598">MTELMNRQLVQLKEMSPDINDEDAAILLAFNAFSEQIKLQEKLNELTENNEEEGNMN</sequence>
<dbReference type="Pfam" id="PF05164">
    <property type="entry name" value="ZapA"/>
    <property type="match status" value="1"/>
</dbReference>